<gene>
    <name evidence="1" type="ORF">H2198_002351</name>
</gene>
<accession>A0ACC3AEG9</accession>
<dbReference type="EMBL" id="JAPDRQ010000028">
    <property type="protein sequence ID" value="KAJ9660812.1"/>
    <property type="molecule type" value="Genomic_DNA"/>
</dbReference>
<name>A0ACC3AEG9_9EURO</name>
<comment type="caution">
    <text evidence="1">The sequence shown here is derived from an EMBL/GenBank/DDBJ whole genome shotgun (WGS) entry which is preliminary data.</text>
</comment>
<reference evidence="1" key="1">
    <citation type="submission" date="2022-10" db="EMBL/GenBank/DDBJ databases">
        <title>Culturing micro-colonial fungi from biological soil crusts in the Mojave desert and describing Neophaeococcomyces mojavensis, and introducing the new genera and species Taxawa tesnikishii.</title>
        <authorList>
            <person name="Kurbessoian T."/>
            <person name="Stajich J.E."/>
        </authorList>
    </citation>
    <scope>NUCLEOTIDE SEQUENCE</scope>
    <source>
        <strain evidence="1">JES_112</strain>
    </source>
</reference>
<sequence length="157" mass="17495">MADPNRKITLYRGFPNSNSYVWSPFVTKLEFRFRYSKLPYHIQEGSTREGPNGKIPYIGVATPNLQLSTNEEQTNFIADSTVITSNLVGKSYLEDLNGGLTAEQKAADMGLRALCEDKLYFFNVRVPFSSVSHLWPPAGTDSGSDVGTMARELLRPP</sequence>
<organism evidence="1 2">
    <name type="scientific">Neophaeococcomyces mojaviensis</name>
    <dbReference type="NCBI Taxonomy" id="3383035"/>
    <lineage>
        <taxon>Eukaryota</taxon>
        <taxon>Fungi</taxon>
        <taxon>Dikarya</taxon>
        <taxon>Ascomycota</taxon>
        <taxon>Pezizomycotina</taxon>
        <taxon>Eurotiomycetes</taxon>
        <taxon>Chaetothyriomycetidae</taxon>
        <taxon>Chaetothyriales</taxon>
        <taxon>Chaetothyriales incertae sedis</taxon>
        <taxon>Neophaeococcomyces</taxon>
    </lineage>
</organism>
<keyword evidence="2" id="KW-1185">Reference proteome</keyword>
<proteinExistence type="predicted"/>
<dbReference type="Proteomes" id="UP001172386">
    <property type="component" value="Unassembled WGS sequence"/>
</dbReference>
<evidence type="ECO:0000313" key="2">
    <source>
        <dbReference type="Proteomes" id="UP001172386"/>
    </source>
</evidence>
<evidence type="ECO:0000313" key="1">
    <source>
        <dbReference type="EMBL" id="KAJ9660812.1"/>
    </source>
</evidence>
<protein>
    <submittedName>
        <fullName evidence="1">Uncharacterized protein</fullName>
    </submittedName>
</protein>